<name>A0A9N9II95_9GLOM</name>
<accession>A0A9N9II95</accession>
<keyword evidence="3" id="KW-1185">Reference proteome</keyword>
<feature type="compositionally biased region" description="Basic and acidic residues" evidence="1">
    <location>
        <begin position="29"/>
        <end position="47"/>
    </location>
</feature>
<feature type="region of interest" description="Disordered" evidence="1">
    <location>
        <begin position="1"/>
        <end position="47"/>
    </location>
</feature>
<evidence type="ECO:0000313" key="3">
    <source>
        <dbReference type="Proteomes" id="UP000789508"/>
    </source>
</evidence>
<gene>
    <name evidence="2" type="ORF">ALEPTO_LOCUS12789</name>
</gene>
<dbReference type="Proteomes" id="UP000789508">
    <property type="component" value="Unassembled WGS sequence"/>
</dbReference>
<dbReference type="AlphaFoldDB" id="A0A9N9II95"/>
<sequence>SVPHGPVPGGFFKDPDPNRKIGSSPNRVPEPKKPGTDPKDPKYNAFI</sequence>
<protein>
    <submittedName>
        <fullName evidence="2">14420_t:CDS:1</fullName>
    </submittedName>
</protein>
<dbReference type="EMBL" id="CAJVPS010032809">
    <property type="protein sequence ID" value="CAG8735965.1"/>
    <property type="molecule type" value="Genomic_DNA"/>
</dbReference>
<proteinExistence type="predicted"/>
<evidence type="ECO:0000256" key="1">
    <source>
        <dbReference type="SAM" id="MobiDB-lite"/>
    </source>
</evidence>
<reference evidence="2" key="1">
    <citation type="submission" date="2021-06" db="EMBL/GenBank/DDBJ databases">
        <authorList>
            <person name="Kallberg Y."/>
            <person name="Tangrot J."/>
            <person name="Rosling A."/>
        </authorList>
    </citation>
    <scope>NUCLEOTIDE SEQUENCE</scope>
    <source>
        <strain evidence="2">FL130A</strain>
    </source>
</reference>
<comment type="caution">
    <text evidence="2">The sequence shown here is derived from an EMBL/GenBank/DDBJ whole genome shotgun (WGS) entry which is preliminary data.</text>
</comment>
<organism evidence="2 3">
    <name type="scientific">Ambispora leptoticha</name>
    <dbReference type="NCBI Taxonomy" id="144679"/>
    <lineage>
        <taxon>Eukaryota</taxon>
        <taxon>Fungi</taxon>
        <taxon>Fungi incertae sedis</taxon>
        <taxon>Mucoromycota</taxon>
        <taxon>Glomeromycotina</taxon>
        <taxon>Glomeromycetes</taxon>
        <taxon>Archaeosporales</taxon>
        <taxon>Ambisporaceae</taxon>
        <taxon>Ambispora</taxon>
    </lineage>
</organism>
<feature type="non-terminal residue" evidence="2">
    <location>
        <position position="1"/>
    </location>
</feature>
<evidence type="ECO:0000313" key="2">
    <source>
        <dbReference type="EMBL" id="CAG8735965.1"/>
    </source>
</evidence>